<dbReference type="Proteomes" id="UP000198601">
    <property type="component" value="Unassembled WGS sequence"/>
</dbReference>
<dbReference type="InterPro" id="IPR004761">
    <property type="entry name" value="Spore_GerAB"/>
</dbReference>
<dbReference type="RefSeq" id="WP_090667323.1">
    <property type="nucleotide sequence ID" value="NZ_FMTT01000004.1"/>
</dbReference>
<dbReference type="NCBIfam" id="TIGR00912">
    <property type="entry name" value="2A0309"/>
    <property type="match status" value="1"/>
</dbReference>
<comment type="similarity">
    <text evidence="2">Belongs to the amino acid-polyamine-organocation (APC) superfamily. Spore germination protein (SGP) (TC 2.A.3.9) family.</text>
</comment>
<protein>
    <submittedName>
        <fullName evidence="9">Spore germination protein KB</fullName>
    </submittedName>
</protein>
<feature type="transmembrane region" description="Helical" evidence="8">
    <location>
        <begin position="213"/>
        <end position="239"/>
    </location>
</feature>
<evidence type="ECO:0000256" key="3">
    <source>
        <dbReference type="ARBA" id="ARBA00022448"/>
    </source>
</evidence>
<evidence type="ECO:0000313" key="9">
    <source>
        <dbReference type="EMBL" id="SCW36654.1"/>
    </source>
</evidence>
<dbReference type="AlphaFoldDB" id="A0A1G4PWC2"/>
<dbReference type="GO" id="GO:0009847">
    <property type="term" value="P:spore germination"/>
    <property type="evidence" value="ECO:0007669"/>
    <property type="project" value="InterPro"/>
</dbReference>
<keyword evidence="7 8" id="KW-0472">Membrane</keyword>
<keyword evidence="6 8" id="KW-1133">Transmembrane helix</keyword>
<dbReference type="Gene3D" id="1.20.1740.10">
    <property type="entry name" value="Amino acid/polyamine transporter I"/>
    <property type="match status" value="1"/>
</dbReference>
<evidence type="ECO:0000256" key="2">
    <source>
        <dbReference type="ARBA" id="ARBA00007998"/>
    </source>
</evidence>
<name>A0A1G4PWC2_9BACL</name>
<dbReference type="EMBL" id="FMTT01000004">
    <property type="protein sequence ID" value="SCW36654.1"/>
    <property type="molecule type" value="Genomic_DNA"/>
</dbReference>
<feature type="transmembrane region" description="Helical" evidence="8">
    <location>
        <begin position="188"/>
        <end position="207"/>
    </location>
</feature>
<dbReference type="Pfam" id="PF03845">
    <property type="entry name" value="Spore_permease"/>
    <property type="match status" value="1"/>
</dbReference>
<keyword evidence="4" id="KW-0309">Germination</keyword>
<feature type="transmembrane region" description="Helical" evidence="8">
    <location>
        <begin position="6"/>
        <end position="27"/>
    </location>
</feature>
<feature type="transmembrane region" description="Helical" evidence="8">
    <location>
        <begin position="84"/>
        <end position="104"/>
    </location>
</feature>
<feature type="transmembrane region" description="Helical" evidence="8">
    <location>
        <begin position="301"/>
        <end position="319"/>
    </location>
</feature>
<keyword evidence="10" id="KW-1185">Reference proteome</keyword>
<feature type="transmembrane region" description="Helical" evidence="8">
    <location>
        <begin position="334"/>
        <end position="354"/>
    </location>
</feature>
<evidence type="ECO:0000256" key="1">
    <source>
        <dbReference type="ARBA" id="ARBA00004141"/>
    </source>
</evidence>
<keyword evidence="5 8" id="KW-0812">Transmembrane</keyword>
<dbReference type="STRING" id="624147.SAMN04487970_1004121"/>
<keyword evidence="3" id="KW-0813">Transport</keyword>
<reference evidence="10" key="1">
    <citation type="submission" date="2016-10" db="EMBL/GenBank/DDBJ databases">
        <authorList>
            <person name="Varghese N."/>
            <person name="Submissions S."/>
        </authorList>
    </citation>
    <scope>NUCLEOTIDE SEQUENCE [LARGE SCALE GENOMIC DNA]</scope>
    <source>
        <strain evidence="10">CGMCC 1.8946</strain>
    </source>
</reference>
<sequence>MEKAQISTWQFFVLLFGNLLGTSFFFWPGGLILTAKQDAWMVPLWAGAAGVLMALIWIKLAEHYPGETLIQICIKAAGKGVGRVIALLYVVFFVHLSAFVIRIIGDFIKLTMMQRTPLTVLHVMFLLIICYAVIKGIETISRAAELMIPIVTLTFIFIFLAALYEWNSDRFQGMFRMNVWKTVKETRALIAFPFLDAHIFLMLLPYVQSKKKLSFIMAIVVATLALSGITFFIIGVLGVTRASRETYPMFVIVQEIHIGTFFEHLESTIALILLVAIFIKLSVTYYCAVHGIRQLFQVRDKSWLAISLILLISGLTLGFDNVIENTVFTRRSYFEYSLFFGCIFPTLLLVITWIKRLKRQPKEGSS</sequence>
<comment type="subcellular location">
    <subcellularLocation>
        <location evidence="1">Membrane</location>
        <topology evidence="1">Multi-pass membrane protein</topology>
    </subcellularLocation>
</comment>
<dbReference type="PANTHER" id="PTHR34975">
    <property type="entry name" value="SPORE GERMINATION PROTEIN A2"/>
    <property type="match status" value="1"/>
</dbReference>
<evidence type="ECO:0000256" key="8">
    <source>
        <dbReference type="SAM" id="Phobius"/>
    </source>
</evidence>
<feature type="transmembrane region" description="Helical" evidence="8">
    <location>
        <begin position="146"/>
        <end position="167"/>
    </location>
</feature>
<evidence type="ECO:0000313" key="10">
    <source>
        <dbReference type="Proteomes" id="UP000198601"/>
    </source>
</evidence>
<organism evidence="9 10">
    <name type="scientific">Paenibacillus tianmuensis</name>
    <dbReference type="NCBI Taxonomy" id="624147"/>
    <lineage>
        <taxon>Bacteria</taxon>
        <taxon>Bacillati</taxon>
        <taxon>Bacillota</taxon>
        <taxon>Bacilli</taxon>
        <taxon>Bacillales</taxon>
        <taxon>Paenibacillaceae</taxon>
        <taxon>Paenibacillus</taxon>
    </lineage>
</organism>
<evidence type="ECO:0000256" key="4">
    <source>
        <dbReference type="ARBA" id="ARBA00022544"/>
    </source>
</evidence>
<evidence type="ECO:0000256" key="5">
    <source>
        <dbReference type="ARBA" id="ARBA00022692"/>
    </source>
</evidence>
<evidence type="ECO:0000256" key="6">
    <source>
        <dbReference type="ARBA" id="ARBA00022989"/>
    </source>
</evidence>
<feature type="transmembrane region" description="Helical" evidence="8">
    <location>
        <begin position="39"/>
        <end position="58"/>
    </location>
</feature>
<dbReference type="OrthoDB" id="2078716at2"/>
<feature type="transmembrane region" description="Helical" evidence="8">
    <location>
        <begin position="268"/>
        <end position="289"/>
    </location>
</feature>
<dbReference type="GO" id="GO:0016020">
    <property type="term" value="C:membrane"/>
    <property type="evidence" value="ECO:0007669"/>
    <property type="project" value="UniProtKB-SubCell"/>
</dbReference>
<accession>A0A1G4PWC2</accession>
<proteinExistence type="inferred from homology"/>
<dbReference type="PANTHER" id="PTHR34975:SF2">
    <property type="entry name" value="SPORE GERMINATION PROTEIN A2"/>
    <property type="match status" value="1"/>
</dbReference>
<evidence type="ECO:0000256" key="7">
    <source>
        <dbReference type="ARBA" id="ARBA00023136"/>
    </source>
</evidence>
<feature type="transmembrane region" description="Helical" evidence="8">
    <location>
        <begin position="116"/>
        <end position="134"/>
    </location>
</feature>
<gene>
    <name evidence="9" type="ORF">SAMN04487970_1004121</name>
</gene>